<sequence>MQKKKLTRTLAVLLSAAFVLSGCGASGSSSDSSSGSTASTASTSTGTKDVLNLAITANPPTLDSHISDSNIAAEIAMNIYEPLFAMNADYEPTAVLADSYEVSDDGLVYTIKLRQGIKFHNGDEMKADDVVASMTRWLRVSSKANALLDGSVFAKVDDYTITLTVPQATSDVLQILAGPAQFAAIYPQSIAENASDDGITEYIGTGPYKFDDWKKDQYVQLVKNEDYQSPKGEPSGFTGEKTAATPTLKYIVVTDDATREAGLKTGEYDSGEDISQEFYAEMAEDDSLSIATRASGSLNLFLNTTQGVLKDEKIRQAVLAALNSKDIMAASIGDENFYTLDPGWFNESNAQWSSDAGKEYYNQNDPDKAKKLLEEAGYNNEKIVLVTTPDYNEMYNATLVVQEELRQAGFNAEVESYDFNTFMEHRADPAQFDMFITSNGYNLLPVQLSVLTAKWAGLDTPEVSEGIKAIRGAASDEDASKAWDDLQLYLYEYGAASVLGHYSDMVVTTSKMQNFEYFRYPVFWNATVSQ</sequence>
<dbReference type="Proteomes" id="UP000184301">
    <property type="component" value="Unassembled WGS sequence"/>
</dbReference>
<feature type="domain" description="Solute-binding protein family 5" evidence="3">
    <location>
        <begin position="92"/>
        <end position="444"/>
    </location>
</feature>
<accession>A0A1M6TGR3</accession>
<proteinExistence type="predicted"/>
<organism evidence="4 5">
    <name type="scientific">Hespellia stercorisuis DSM 15480</name>
    <dbReference type="NCBI Taxonomy" id="1121950"/>
    <lineage>
        <taxon>Bacteria</taxon>
        <taxon>Bacillati</taxon>
        <taxon>Bacillota</taxon>
        <taxon>Clostridia</taxon>
        <taxon>Lachnospirales</taxon>
        <taxon>Lachnospiraceae</taxon>
        <taxon>Hespellia</taxon>
    </lineage>
</organism>
<dbReference type="InterPro" id="IPR030678">
    <property type="entry name" value="Peptide/Ni-bd"/>
</dbReference>
<dbReference type="EMBL" id="FQZY01000059">
    <property type="protein sequence ID" value="SHK56026.1"/>
    <property type="molecule type" value="Genomic_DNA"/>
</dbReference>
<evidence type="ECO:0000259" key="3">
    <source>
        <dbReference type="Pfam" id="PF00496"/>
    </source>
</evidence>
<dbReference type="PANTHER" id="PTHR30290">
    <property type="entry name" value="PERIPLASMIC BINDING COMPONENT OF ABC TRANSPORTER"/>
    <property type="match status" value="1"/>
</dbReference>
<dbReference type="PIRSF" id="PIRSF002741">
    <property type="entry name" value="MppA"/>
    <property type="match status" value="1"/>
</dbReference>
<dbReference type="Gene3D" id="3.10.105.10">
    <property type="entry name" value="Dipeptide-binding Protein, Domain 3"/>
    <property type="match status" value="1"/>
</dbReference>
<dbReference type="GO" id="GO:0043190">
    <property type="term" value="C:ATP-binding cassette (ABC) transporter complex"/>
    <property type="evidence" value="ECO:0007669"/>
    <property type="project" value="InterPro"/>
</dbReference>
<evidence type="ECO:0000313" key="5">
    <source>
        <dbReference type="Proteomes" id="UP000184301"/>
    </source>
</evidence>
<dbReference type="PANTHER" id="PTHR30290:SF38">
    <property type="entry name" value="D,D-DIPEPTIDE-BINDING PERIPLASMIC PROTEIN DDPA-RELATED"/>
    <property type="match status" value="1"/>
</dbReference>
<evidence type="ECO:0000256" key="2">
    <source>
        <dbReference type="SAM" id="SignalP"/>
    </source>
</evidence>
<keyword evidence="5" id="KW-1185">Reference proteome</keyword>
<reference evidence="4 5" key="1">
    <citation type="submission" date="2016-11" db="EMBL/GenBank/DDBJ databases">
        <authorList>
            <person name="Jaros S."/>
            <person name="Januszkiewicz K."/>
            <person name="Wedrychowicz H."/>
        </authorList>
    </citation>
    <scope>NUCLEOTIDE SEQUENCE [LARGE SCALE GENOMIC DNA]</scope>
    <source>
        <strain evidence="4 5">DSM 15480</strain>
    </source>
</reference>
<dbReference type="STRING" id="1121950.SAMN02745243_03224"/>
<dbReference type="PROSITE" id="PS51257">
    <property type="entry name" value="PROKAR_LIPOPROTEIN"/>
    <property type="match status" value="1"/>
</dbReference>
<feature type="chain" id="PRO_5038421940" evidence="2">
    <location>
        <begin position="22"/>
        <end position="530"/>
    </location>
</feature>
<dbReference type="GO" id="GO:0015833">
    <property type="term" value="P:peptide transport"/>
    <property type="evidence" value="ECO:0007669"/>
    <property type="project" value="TreeGrafter"/>
</dbReference>
<dbReference type="Gene3D" id="3.40.190.10">
    <property type="entry name" value="Periplasmic binding protein-like II"/>
    <property type="match status" value="1"/>
</dbReference>
<evidence type="ECO:0000256" key="1">
    <source>
        <dbReference type="ARBA" id="ARBA00022729"/>
    </source>
</evidence>
<dbReference type="InterPro" id="IPR000914">
    <property type="entry name" value="SBP_5_dom"/>
</dbReference>
<dbReference type="Pfam" id="PF00496">
    <property type="entry name" value="SBP_bac_5"/>
    <property type="match status" value="1"/>
</dbReference>
<gene>
    <name evidence="4" type="ORF">SAMN02745243_03224</name>
</gene>
<dbReference type="InterPro" id="IPR039424">
    <property type="entry name" value="SBP_5"/>
</dbReference>
<dbReference type="CDD" id="cd08502">
    <property type="entry name" value="PBP2_NikA_DppA_OppA_like_16"/>
    <property type="match status" value="1"/>
</dbReference>
<evidence type="ECO:0000313" key="4">
    <source>
        <dbReference type="EMBL" id="SHK56026.1"/>
    </source>
</evidence>
<dbReference type="RefSeq" id="WP_073112333.1">
    <property type="nucleotide sequence ID" value="NZ_FQZY01000059.1"/>
</dbReference>
<dbReference type="OrthoDB" id="9772924at2"/>
<dbReference type="GO" id="GO:0042597">
    <property type="term" value="C:periplasmic space"/>
    <property type="evidence" value="ECO:0007669"/>
    <property type="project" value="UniProtKB-ARBA"/>
</dbReference>
<dbReference type="SUPFAM" id="SSF53850">
    <property type="entry name" value="Periplasmic binding protein-like II"/>
    <property type="match status" value="1"/>
</dbReference>
<keyword evidence="1 2" id="KW-0732">Signal</keyword>
<protein>
    <submittedName>
        <fullName evidence="4">Peptide/nickel transport system substrate-binding protein</fullName>
    </submittedName>
</protein>
<name>A0A1M6TGR3_9FIRM</name>
<feature type="signal peptide" evidence="2">
    <location>
        <begin position="1"/>
        <end position="21"/>
    </location>
</feature>
<dbReference type="AlphaFoldDB" id="A0A1M6TGR3"/>
<dbReference type="GO" id="GO:1904680">
    <property type="term" value="F:peptide transmembrane transporter activity"/>
    <property type="evidence" value="ECO:0007669"/>
    <property type="project" value="TreeGrafter"/>
</dbReference>